<organism evidence="1 2">
    <name type="scientific">Roseobacter denitrificans (strain ATCC 33942 / OCh 114)</name>
    <name type="common">Erythrobacter sp. (strain OCh 114)</name>
    <name type="synonym">Roseobacter denitrificans</name>
    <dbReference type="NCBI Taxonomy" id="375451"/>
    <lineage>
        <taxon>Bacteria</taxon>
        <taxon>Pseudomonadati</taxon>
        <taxon>Pseudomonadota</taxon>
        <taxon>Alphaproteobacteria</taxon>
        <taxon>Rhodobacterales</taxon>
        <taxon>Roseobacteraceae</taxon>
        <taxon>Roseobacter</taxon>
    </lineage>
</organism>
<dbReference type="HOGENOM" id="CLU_3398219_0_0_5"/>
<proteinExistence type="predicted"/>
<dbReference type="EMBL" id="CP000362">
    <property type="protein sequence ID" value="ABG31600.1"/>
    <property type="molecule type" value="Genomic_DNA"/>
</dbReference>
<evidence type="ECO:0000313" key="2">
    <source>
        <dbReference type="Proteomes" id="UP000007029"/>
    </source>
</evidence>
<reference evidence="1 2" key="1">
    <citation type="journal article" date="2007" name="J. Bacteriol.">
        <title>The complete genome sequence of Roseobacter denitrificans reveals a mixotrophic rather than photosynthetic metabolism.</title>
        <authorList>
            <person name="Swingley W.D."/>
            <person name="Sadekar S."/>
            <person name="Mastrian S.D."/>
            <person name="Matthies H.J."/>
            <person name="Hao J."/>
            <person name="Ramos H."/>
            <person name="Acharya C.R."/>
            <person name="Conrad A.L."/>
            <person name="Taylor H.L."/>
            <person name="Dejesa L.C."/>
            <person name="Shah M.K."/>
            <person name="O'huallachain M.E."/>
            <person name="Lince M.T."/>
            <person name="Blankenship R.E."/>
            <person name="Beatty J.T."/>
            <person name="Touchman J.W."/>
        </authorList>
    </citation>
    <scope>NUCLEOTIDE SEQUENCE [LARGE SCALE GENOMIC DNA]</scope>
    <source>
        <strain evidence="2">ATCC 33942 / OCh 114</strain>
    </source>
</reference>
<dbReference type="Proteomes" id="UP000007029">
    <property type="component" value="Chromosome"/>
</dbReference>
<name>Q168J3_ROSDO</name>
<dbReference type="AlphaFoldDB" id="Q168J3"/>
<evidence type="ECO:0000313" key="1">
    <source>
        <dbReference type="EMBL" id="ABG31600.1"/>
    </source>
</evidence>
<dbReference type="KEGG" id="rde:RD1_1996"/>
<gene>
    <name evidence="1" type="ordered locus">RD1_1996</name>
</gene>
<keyword evidence="2" id="KW-1185">Reference proteome</keyword>
<sequence>MHPAQPFFMWAGRVAKAGLPIMRDLLQPFRA</sequence>
<accession>Q168J3</accession>
<protein>
    <submittedName>
        <fullName evidence="1">Uncharacterized protein</fullName>
    </submittedName>
</protein>